<protein>
    <submittedName>
        <fullName evidence="2">Ig-like domain (Group 3)</fullName>
    </submittedName>
</protein>
<feature type="domain" description="Bacterial Ig-like" evidence="1">
    <location>
        <begin position="48"/>
        <end position="113"/>
    </location>
</feature>
<feature type="domain" description="Bacterial Ig-like" evidence="1">
    <location>
        <begin position="657"/>
        <end position="735"/>
    </location>
</feature>
<dbReference type="Proteomes" id="UP000323439">
    <property type="component" value="Unassembled WGS sequence"/>
</dbReference>
<accession>A0A1G5XBY5</accession>
<reference evidence="2 3" key="1">
    <citation type="submission" date="2016-10" db="EMBL/GenBank/DDBJ databases">
        <authorList>
            <person name="Varghese N."/>
            <person name="Submissions S."/>
        </authorList>
    </citation>
    <scope>NUCLEOTIDE SEQUENCE [LARGE SCALE GENOMIC DNA]</scope>
    <source>
        <strain evidence="2 3">DSM 16643</strain>
    </source>
</reference>
<gene>
    <name evidence="2" type="ORF">SAMN02910315_02063</name>
</gene>
<dbReference type="EMBL" id="FMXB01000020">
    <property type="protein sequence ID" value="SDA67257.1"/>
    <property type="molecule type" value="Genomic_DNA"/>
</dbReference>
<proteinExistence type="predicted"/>
<sequence>MTAGDKTIVVEYSGDDNYAPTQVISNLTVDKTKTTPDLIVVDKGNGTVVVVVGDNATGNVTVTVDGENYTAEVIDGVAVVNLDNLTPGTHDIQIAYSGDDNHAPSTAASSVNVPKAESPISVSVEDIYVGDTAVIEVKVADNATGNVTIEIDGVKYSSEIKGGKAVFEVPDLAKGTKTIAVDYVGDDSYLANHTTGTITVSKRPSFVNATITDIDVGENVTITVTVPEDATGQVLIDIDGVGYYVNVTNGVGVAQIPRMPNGVYDVNLTYTGDDKYESSSTKGLFNVSKVESFVIPVAQNITVGDLEVITLTVPQDATGIVTVVIDGVEYHFDLDEGKLLSPDESGDIYSVAISGGNGILVISGLPKGEYVVSAMYNGDAKYLPCTNTTIFTVSDKDPSIKIIDQNNGTVVVVLPEDATGNVTVTVDGKTFQAEVINGTAVINVDGLDPGEHEMTITYSGDDHYGEKTQTGTVNVPKVPAPISVSVDDIGVGQAAVVTVTLPDDATGNVTIEINAKKYTAEIVDGKAVFNVDGLAVGNKTVAVTYPGDDKYLSNFTTGQFEVSKVPANVTATSHDIMVGDEETIKATFPQDATGRALLRLGGEEYYADIVNGEAIFKVPNLASGEYEALLGYPGDENYEPSNTTTKFTVSKYSEPVSASGDSIEIGENGTVVVKLPIDATGTVTITVDGKTYTQEVVDGQAVFSIPGLQSGVHPVTVYYSGDAKYEANVTTTAIVVADNGNNTPGNGSDVPEKASEGISLSKYQTGNPIFVLLLILLIGGAARFRKSEE</sequence>
<feature type="domain" description="Bacterial Ig-like" evidence="1">
    <location>
        <begin position="412"/>
        <end position="475"/>
    </location>
</feature>
<dbReference type="InterPro" id="IPR013783">
    <property type="entry name" value="Ig-like_fold"/>
</dbReference>
<dbReference type="Pfam" id="PF16640">
    <property type="entry name" value="Big_3_5"/>
    <property type="match status" value="3"/>
</dbReference>
<organism evidence="2 3">
    <name type="scientific">Methanobrevibacter millerae</name>
    <dbReference type="NCBI Taxonomy" id="230361"/>
    <lineage>
        <taxon>Archaea</taxon>
        <taxon>Methanobacteriati</taxon>
        <taxon>Methanobacteriota</taxon>
        <taxon>Methanomada group</taxon>
        <taxon>Methanobacteria</taxon>
        <taxon>Methanobacteriales</taxon>
        <taxon>Methanobacteriaceae</taxon>
        <taxon>Methanobrevibacter</taxon>
    </lineage>
</organism>
<evidence type="ECO:0000259" key="1">
    <source>
        <dbReference type="Pfam" id="PF16640"/>
    </source>
</evidence>
<evidence type="ECO:0000313" key="3">
    <source>
        <dbReference type="Proteomes" id="UP000323439"/>
    </source>
</evidence>
<keyword evidence="3" id="KW-1185">Reference proteome</keyword>
<name>A0A1G5XBY5_9EURY</name>
<dbReference type="Gene3D" id="2.60.40.10">
    <property type="entry name" value="Immunoglobulins"/>
    <property type="match status" value="6"/>
</dbReference>
<dbReference type="InterPro" id="IPR032109">
    <property type="entry name" value="Big_3_5"/>
</dbReference>
<evidence type="ECO:0000313" key="2">
    <source>
        <dbReference type="EMBL" id="SDA67257.1"/>
    </source>
</evidence>
<dbReference type="AlphaFoldDB" id="A0A1G5XBY5"/>